<feature type="region of interest" description="Disordered" evidence="2">
    <location>
        <begin position="1"/>
        <end position="26"/>
    </location>
</feature>
<protein>
    <submittedName>
        <fullName evidence="5">Uncharacterized protein LOC112687338</fullName>
    </submittedName>
</protein>
<name>A0A8B8FXR5_9HEMI</name>
<dbReference type="RefSeq" id="XP_025415769.1">
    <property type="nucleotide sequence ID" value="XM_025559984.1"/>
</dbReference>
<feature type="compositionally biased region" description="Basic residues" evidence="2">
    <location>
        <begin position="1"/>
        <end position="12"/>
    </location>
</feature>
<proteinExistence type="predicted"/>
<dbReference type="Proteomes" id="UP000694846">
    <property type="component" value="Unplaced"/>
</dbReference>
<dbReference type="SMART" id="SM00597">
    <property type="entry name" value="ZnF_TTF"/>
    <property type="match status" value="1"/>
</dbReference>
<dbReference type="SUPFAM" id="SSF53098">
    <property type="entry name" value="Ribonuclease H-like"/>
    <property type="match status" value="1"/>
</dbReference>
<feature type="compositionally biased region" description="Basic and acidic residues" evidence="2">
    <location>
        <begin position="13"/>
        <end position="23"/>
    </location>
</feature>
<sequence length="638" mass="72867">MEKYTKHKSSSTKRKEKEKRLLEEVATNPKQAKVSTFFRFTSTSQESGSITKNESISVESRQTQPFVTILGQSESVVSTTQINLNQNKSQFKSKNITSDQSVENNEEKLEPTFINEVTILPSTFPRFENDKGLYENCSKLNEEKIRALLLAGPCQPKECDLLGKEYKLSNDKRHFCSSWYYINKKKPFVGDNNSPWLSYSPSKHYAYCHYCWLFGDEAAKRSAWYTGFTSWKHFYQLSMRHGLSKVHLNNAVAAATFLQKSDIHHKLNKQISEEAKKWTTILNILFDTVKTLSGLGVAIRGHRENLQNYEYSGIYLTIIKLISRHNPILFTHIESPNKIKYLSKTIMYELLSTLADQTRKIIVDECKDAKFFTLLADSTIDVAHLDQMAILLRYVLIQKEDKDPPKVYIKESFLCFTQLKKVDAAYICSEIVTLLFEKYGLEKKHLCGQGYDGAAVMAGKQGGLQAKIKEFVGNEAFVPYIRCAAHQLNLVLVHAAEENTSPSIKVFFTIIQTVFNYFAHSHKRWEALLDVSNRSSSNPNSFGIQLLKELKKEIFNKQIENDALDAQNDKPRELHIKSLSNTRWATRLKAVEALIQNFEFIVNCLENEISRVAASGDDIMAANTLLSSINCINKVKKS</sequence>
<keyword evidence="4" id="KW-1185">Reference proteome</keyword>
<accession>A0A8B8FXR5</accession>
<evidence type="ECO:0000259" key="3">
    <source>
        <dbReference type="SMART" id="SM00597"/>
    </source>
</evidence>
<feature type="coiled-coil region" evidence="1">
    <location>
        <begin position="547"/>
        <end position="608"/>
    </location>
</feature>
<dbReference type="InterPro" id="IPR012337">
    <property type="entry name" value="RNaseH-like_sf"/>
</dbReference>
<dbReference type="OrthoDB" id="6605323at2759"/>
<evidence type="ECO:0000313" key="4">
    <source>
        <dbReference type="Proteomes" id="UP000694846"/>
    </source>
</evidence>
<dbReference type="InterPro" id="IPR025398">
    <property type="entry name" value="DUF4371"/>
</dbReference>
<dbReference type="InterPro" id="IPR006580">
    <property type="entry name" value="Znf_TTF"/>
</dbReference>
<evidence type="ECO:0000256" key="2">
    <source>
        <dbReference type="SAM" id="MobiDB-lite"/>
    </source>
</evidence>
<dbReference type="PANTHER" id="PTHR45749:SF37">
    <property type="entry name" value="OS05G0311600 PROTEIN"/>
    <property type="match status" value="1"/>
</dbReference>
<evidence type="ECO:0000313" key="5">
    <source>
        <dbReference type="RefSeq" id="XP_025415769.1"/>
    </source>
</evidence>
<dbReference type="GeneID" id="112687338"/>
<dbReference type="Pfam" id="PF14291">
    <property type="entry name" value="DUF4371"/>
    <property type="match status" value="1"/>
</dbReference>
<evidence type="ECO:0000256" key="1">
    <source>
        <dbReference type="SAM" id="Coils"/>
    </source>
</evidence>
<organism evidence="4 5">
    <name type="scientific">Sipha flava</name>
    <name type="common">yellow sugarcane aphid</name>
    <dbReference type="NCBI Taxonomy" id="143950"/>
    <lineage>
        <taxon>Eukaryota</taxon>
        <taxon>Metazoa</taxon>
        <taxon>Ecdysozoa</taxon>
        <taxon>Arthropoda</taxon>
        <taxon>Hexapoda</taxon>
        <taxon>Insecta</taxon>
        <taxon>Pterygota</taxon>
        <taxon>Neoptera</taxon>
        <taxon>Paraneoptera</taxon>
        <taxon>Hemiptera</taxon>
        <taxon>Sternorrhyncha</taxon>
        <taxon>Aphidomorpha</taxon>
        <taxon>Aphidoidea</taxon>
        <taxon>Aphididae</taxon>
        <taxon>Sipha</taxon>
    </lineage>
</organism>
<dbReference type="PANTHER" id="PTHR45749">
    <property type="match status" value="1"/>
</dbReference>
<dbReference type="AlphaFoldDB" id="A0A8B8FXR5"/>
<keyword evidence="1" id="KW-0175">Coiled coil</keyword>
<gene>
    <name evidence="5" type="primary">LOC112687338</name>
</gene>
<feature type="domain" description="TTF-type" evidence="3">
    <location>
        <begin position="184"/>
        <end position="269"/>
    </location>
</feature>
<reference evidence="5" key="1">
    <citation type="submission" date="2025-08" db="UniProtKB">
        <authorList>
            <consortium name="RefSeq"/>
        </authorList>
    </citation>
    <scope>IDENTIFICATION</scope>
    <source>
        <tissue evidence="5">Whole body</tissue>
    </source>
</reference>